<dbReference type="HOGENOM" id="CLU_171052_0_0_3"/>
<evidence type="ECO:0000313" key="1">
    <source>
        <dbReference type="EMBL" id="ACC82348.1"/>
    </source>
</evidence>
<dbReference type="EnsemblBacteria" id="ACC82348">
    <property type="protein sequence ID" value="ACC82348"/>
    <property type="gene ID" value="Npun_F3967"/>
</dbReference>
<dbReference type="RefSeq" id="WP_012410316.1">
    <property type="nucleotide sequence ID" value="NC_010628.1"/>
</dbReference>
<name>B2J6E3_NOSP7</name>
<dbReference type="EMBL" id="CP001037">
    <property type="protein sequence ID" value="ACC82348.1"/>
    <property type="molecule type" value="Genomic_DNA"/>
</dbReference>
<sequence>MKPIKFLASACKYCRHYQPEGRRGGTCQQLGAPVQATWKACSLALPPFAPSWETLEDAWTLPDARPVLACSHSPASDLDRAAPAPVEEITASIYSEEAKTKAVFI</sequence>
<dbReference type="KEGG" id="npu:Npun_F3967"/>
<organism evidence="1 2">
    <name type="scientific">Nostoc punctiforme (strain ATCC 29133 / PCC 73102)</name>
    <dbReference type="NCBI Taxonomy" id="63737"/>
    <lineage>
        <taxon>Bacteria</taxon>
        <taxon>Bacillati</taxon>
        <taxon>Cyanobacteriota</taxon>
        <taxon>Cyanophyceae</taxon>
        <taxon>Nostocales</taxon>
        <taxon>Nostocaceae</taxon>
        <taxon>Nostoc</taxon>
    </lineage>
</organism>
<dbReference type="Proteomes" id="UP000001191">
    <property type="component" value="Chromosome"/>
</dbReference>
<dbReference type="eggNOG" id="ENOG5032YCP">
    <property type="taxonomic scope" value="Bacteria"/>
</dbReference>
<proteinExistence type="predicted"/>
<accession>B2J6E3</accession>
<dbReference type="STRING" id="63737.Npun_F3967"/>
<evidence type="ECO:0000313" key="2">
    <source>
        <dbReference type="Proteomes" id="UP000001191"/>
    </source>
</evidence>
<keyword evidence="2" id="KW-1185">Reference proteome</keyword>
<dbReference type="AlphaFoldDB" id="B2J6E3"/>
<gene>
    <name evidence="1" type="ordered locus">Npun_F3967</name>
</gene>
<dbReference type="OrthoDB" id="515968at2"/>
<dbReference type="PhylomeDB" id="B2J6E3"/>
<reference evidence="1 2" key="2">
    <citation type="journal article" date="2013" name="Plant Physiol.">
        <title>A Nostoc punctiforme Sugar Transporter Necessary to Establish a Cyanobacterium-Plant Symbiosis.</title>
        <authorList>
            <person name="Ekman M."/>
            <person name="Picossi S."/>
            <person name="Campbell E.L."/>
            <person name="Meeks J.C."/>
            <person name="Flores E."/>
        </authorList>
    </citation>
    <scope>NUCLEOTIDE SEQUENCE [LARGE SCALE GENOMIC DNA]</scope>
    <source>
        <strain evidence="2">ATCC 29133 / PCC 73102</strain>
    </source>
</reference>
<reference evidence="2" key="1">
    <citation type="submission" date="2008-04" db="EMBL/GenBank/DDBJ databases">
        <title>Complete sequence of chromosome of Nostoc punctiforme ATCC 29133.</title>
        <authorList>
            <consortium name="US DOE Joint Genome Institute"/>
            <person name="Copeland A."/>
            <person name="Lucas S."/>
            <person name="Lapidus A."/>
            <person name="Glavina del Rio T."/>
            <person name="Dalin E."/>
            <person name="Tice H."/>
            <person name="Pitluck S."/>
            <person name="Chain P."/>
            <person name="Malfatti S."/>
            <person name="Shin M."/>
            <person name="Vergez L."/>
            <person name="Schmutz J."/>
            <person name="Larimer F."/>
            <person name="Land M."/>
            <person name="Hauser L."/>
            <person name="Kyrpides N."/>
            <person name="Kim E."/>
            <person name="Meeks J.C."/>
            <person name="Elhai J."/>
            <person name="Campbell E.L."/>
            <person name="Thiel T."/>
            <person name="Longmire J."/>
            <person name="Potts M."/>
            <person name="Atlas R."/>
        </authorList>
    </citation>
    <scope>NUCLEOTIDE SEQUENCE [LARGE SCALE GENOMIC DNA]</scope>
    <source>
        <strain evidence="2">ATCC 29133 / PCC 73102</strain>
    </source>
</reference>
<protein>
    <submittedName>
        <fullName evidence="1">Uncharacterized protein</fullName>
    </submittedName>
</protein>